<dbReference type="KEGG" id="acan:ACA1_272710"/>
<keyword evidence="2 8" id="KW-0328">Glycosyltransferase</keyword>
<comment type="subcellular location">
    <subcellularLocation>
        <location evidence="1">Nucleus</location>
    </subcellularLocation>
</comment>
<dbReference type="Pfam" id="PF05406">
    <property type="entry name" value="WGR"/>
    <property type="match status" value="1"/>
</dbReference>
<keyword evidence="5 8" id="KW-0520">NAD</keyword>
<dbReference type="PANTHER" id="PTHR10459:SF60">
    <property type="entry name" value="POLY [ADP-RIBOSE] POLYMERASE 2"/>
    <property type="match status" value="1"/>
</dbReference>
<accession>L8HG62</accession>
<proteinExistence type="predicted"/>
<dbReference type="Gene3D" id="1.20.142.10">
    <property type="entry name" value="Poly(ADP-ribose) polymerase, regulatory domain"/>
    <property type="match status" value="1"/>
</dbReference>
<dbReference type="SMART" id="SM00773">
    <property type="entry name" value="WGR"/>
    <property type="match status" value="1"/>
</dbReference>
<dbReference type="GO" id="GO:0003950">
    <property type="term" value="F:NAD+ poly-ADP-ribosyltransferase activity"/>
    <property type="evidence" value="ECO:0007669"/>
    <property type="project" value="UniProtKB-UniRule"/>
</dbReference>
<dbReference type="InterPro" id="IPR036616">
    <property type="entry name" value="Poly(ADP-ribose)pol_reg_dom_sf"/>
</dbReference>
<dbReference type="GO" id="GO:0070212">
    <property type="term" value="P:protein poly-ADP-ribosylation"/>
    <property type="evidence" value="ECO:0007669"/>
    <property type="project" value="TreeGrafter"/>
</dbReference>
<dbReference type="InterPro" id="IPR036930">
    <property type="entry name" value="WGR_dom_sf"/>
</dbReference>
<feature type="compositionally biased region" description="Acidic residues" evidence="9">
    <location>
        <begin position="144"/>
        <end position="158"/>
    </location>
</feature>
<evidence type="ECO:0000256" key="6">
    <source>
        <dbReference type="ARBA" id="ARBA00023242"/>
    </source>
</evidence>
<feature type="compositionally biased region" description="Acidic residues" evidence="9">
    <location>
        <begin position="178"/>
        <end position="192"/>
    </location>
</feature>
<dbReference type="GO" id="GO:0006302">
    <property type="term" value="P:double-strand break repair"/>
    <property type="evidence" value="ECO:0007669"/>
    <property type="project" value="TreeGrafter"/>
</dbReference>
<dbReference type="Pfam" id="PF00644">
    <property type="entry name" value="PARP"/>
    <property type="match status" value="1"/>
</dbReference>
<evidence type="ECO:0000256" key="2">
    <source>
        <dbReference type="ARBA" id="ARBA00022676"/>
    </source>
</evidence>
<dbReference type="CDD" id="cd01437">
    <property type="entry name" value="parp_like"/>
    <property type="match status" value="1"/>
</dbReference>
<gene>
    <name evidence="13" type="ORF">ACA1_272710</name>
</gene>
<dbReference type="EC" id="2.4.2.-" evidence="8"/>
<comment type="catalytic activity">
    <reaction evidence="7">
        <text>NAD(+) + (ADP-D-ribosyl)n-acceptor = nicotinamide + (ADP-D-ribosyl)n+1-acceptor + H(+).</text>
        <dbReference type="EC" id="2.4.2.30"/>
    </reaction>
</comment>
<dbReference type="VEuPathDB" id="AmoebaDB:ACA1_272710"/>
<dbReference type="PROSITE" id="PS51060">
    <property type="entry name" value="PARP_ALPHA_HD"/>
    <property type="match status" value="1"/>
</dbReference>
<dbReference type="SUPFAM" id="SSF142921">
    <property type="entry name" value="WGR domain-like"/>
    <property type="match status" value="1"/>
</dbReference>
<feature type="compositionally biased region" description="Acidic residues" evidence="9">
    <location>
        <begin position="244"/>
        <end position="261"/>
    </location>
</feature>
<dbReference type="GO" id="GO:0005730">
    <property type="term" value="C:nucleolus"/>
    <property type="evidence" value="ECO:0007669"/>
    <property type="project" value="TreeGrafter"/>
</dbReference>
<dbReference type="AlphaFoldDB" id="L8HG62"/>
<dbReference type="PROSITE" id="PS51059">
    <property type="entry name" value="PARP_CATALYTIC"/>
    <property type="match status" value="1"/>
</dbReference>
<dbReference type="RefSeq" id="XP_004353775.1">
    <property type="nucleotide sequence ID" value="XM_004353723.1"/>
</dbReference>
<dbReference type="STRING" id="1257118.L8HG62"/>
<dbReference type="InterPro" id="IPR008893">
    <property type="entry name" value="WGR_domain"/>
</dbReference>
<feature type="region of interest" description="Disordered" evidence="9">
    <location>
        <begin position="239"/>
        <end position="261"/>
    </location>
</feature>
<evidence type="ECO:0000259" key="11">
    <source>
        <dbReference type="PROSITE" id="PS51060"/>
    </source>
</evidence>
<dbReference type="Gene3D" id="2.20.140.10">
    <property type="entry name" value="WGR domain"/>
    <property type="match status" value="1"/>
</dbReference>
<evidence type="ECO:0000259" key="12">
    <source>
        <dbReference type="PROSITE" id="PS51977"/>
    </source>
</evidence>
<dbReference type="PANTHER" id="PTHR10459">
    <property type="entry name" value="DNA LIGASE"/>
    <property type="match status" value="1"/>
</dbReference>
<evidence type="ECO:0000256" key="9">
    <source>
        <dbReference type="SAM" id="MobiDB-lite"/>
    </source>
</evidence>
<dbReference type="SUPFAM" id="SSF47587">
    <property type="entry name" value="Domain of poly(ADP-ribose) polymerase"/>
    <property type="match status" value="1"/>
</dbReference>
<evidence type="ECO:0000259" key="10">
    <source>
        <dbReference type="PROSITE" id="PS51059"/>
    </source>
</evidence>
<dbReference type="Pfam" id="PF02877">
    <property type="entry name" value="PARP_reg"/>
    <property type="match status" value="1"/>
</dbReference>
<dbReference type="InterPro" id="IPR050800">
    <property type="entry name" value="ARTD/PARP"/>
</dbReference>
<keyword evidence="4" id="KW-0548">Nucleotidyltransferase</keyword>
<dbReference type="SUPFAM" id="SSF56399">
    <property type="entry name" value="ADP-ribosylation"/>
    <property type="match status" value="1"/>
</dbReference>
<keyword evidence="3 8" id="KW-0808">Transferase</keyword>
<feature type="domain" description="PARP alpha-helical" evidence="11">
    <location>
        <begin position="362"/>
        <end position="489"/>
    </location>
</feature>
<organism evidence="13 14">
    <name type="scientific">Acanthamoeba castellanii (strain ATCC 30010 / Neff)</name>
    <dbReference type="NCBI Taxonomy" id="1257118"/>
    <lineage>
        <taxon>Eukaryota</taxon>
        <taxon>Amoebozoa</taxon>
        <taxon>Discosea</taxon>
        <taxon>Longamoebia</taxon>
        <taxon>Centramoebida</taxon>
        <taxon>Acanthamoebidae</taxon>
        <taxon>Acanthamoeba</taxon>
    </lineage>
</organism>
<dbReference type="OrthoDB" id="429950at2759"/>
<feature type="domain" description="PARP catalytic" evidence="10">
    <location>
        <begin position="500"/>
        <end position="731"/>
    </location>
</feature>
<feature type="region of interest" description="Disordered" evidence="9">
    <location>
        <begin position="134"/>
        <end position="192"/>
    </location>
</feature>
<dbReference type="GO" id="GO:0016779">
    <property type="term" value="F:nucleotidyltransferase activity"/>
    <property type="evidence" value="ECO:0007669"/>
    <property type="project" value="UniProtKB-KW"/>
</dbReference>
<evidence type="ECO:0000256" key="8">
    <source>
        <dbReference type="RuleBase" id="RU362114"/>
    </source>
</evidence>
<dbReference type="EMBL" id="KB007835">
    <property type="protein sequence ID" value="ELR24247.1"/>
    <property type="molecule type" value="Genomic_DNA"/>
</dbReference>
<keyword evidence="6" id="KW-0539">Nucleus</keyword>
<dbReference type="GO" id="GO:1990404">
    <property type="term" value="F:NAD+-protein mono-ADP-ribosyltransferase activity"/>
    <property type="evidence" value="ECO:0007669"/>
    <property type="project" value="TreeGrafter"/>
</dbReference>
<sequence length="731" mass="81315">MQALLAKGADPHSVNANGDRLLALCKPLAAAGLYHFVRSAAAAAASPTLVDLFPEFKPREGETTDAVVAQLVGLVELLNEGLQLYPDRRQLLEELRQLVVAHLTSVDAKQSSRIARNTKQLSFSSLSPEELTALKKKRKNEKEADADDEDEAEAEDDSVAAKKAKVANGDQVKKEGQAEEEEEEVIEEPDIEIGDDIEQIPFPPPKKWTVKLAQRFVDDEFKRRYRAEASRVYLLWGADGRSGEDDDAEEKSQADNDDDENVGYLYDAKLNLCDISTRWARVGSYGFESQFQTYETKEEAVKAFEQKFRDKTKNNWRERADFQQAHDRYFYIPATHEIEDDNAPKAGDNDDDDSSEKGVDPACNLPGSVQSLLHLISNRKEFMHTYAAYGLRTAGLGSLTSGQIRNGFKLLKIISGIITFIDKKNGKGQPVPSRFRTALVELSNKYYSIIPYNFGRQLPDVISQTSQVSEQMRILESLADIDMGVQILAEAEQGLAGEGHVLEKLYAALHAQLTPVDKSSDEWLVVNEFLGTSGLSVLDAFAVEREGEAMRFRPFSHLPNRMLLAHGTRLANTMGILRQGLRIAPPEAPHSGYMFGKGIYFADVAEKRCVPRPWRGIFGGFAHVVGYCGLGMGEVGVFLLCEVALGNQYPCYGATYIEVLPRGKHSTLGCGRQVPSPSASIYTDEGVKIPLGREDAEQEEGAVKRRLTYNEHIVYNEGQVRIRYILKVRRG</sequence>
<dbReference type="InterPro" id="IPR012317">
    <property type="entry name" value="Poly(ADP-ribose)pol_cat_dom"/>
</dbReference>
<dbReference type="InterPro" id="IPR004102">
    <property type="entry name" value="Poly(ADP-ribose)pol_reg_dom"/>
</dbReference>
<evidence type="ECO:0000313" key="14">
    <source>
        <dbReference type="Proteomes" id="UP000011083"/>
    </source>
</evidence>
<evidence type="ECO:0000313" key="13">
    <source>
        <dbReference type="EMBL" id="ELR24247.1"/>
    </source>
</evidence>
<dbReference type="OMA" id="WDEDQLM"/>
<evidence type="ECO:0000256" key="1">
    <source>
        <dbReference type="ARBA" id="ARBA00004123"/>
    </source>
</evidence>
<evidence type="ECO:0000256" key="7">
    <source>
        <dbReference type="ARBA" id="ARBA00033987"/>
    </source>
</evidence>
<evidence type="ECO:0000256" key="5">
    <source>
        <dbReference type="ARBA" id="ARBA00023027"/>
    </source>
</evidence>
<evidence type="ECO:0000256" key="3">
    <source>
        <dbReference type="ARBA" id="ARBA00022679"/>
    </source>
</evidence>
<evidence type="ECO:0000256" key="4">
    <source>
        <dbReference type="ARBA" id="ARBA00022695"/>
    </source>
</evidence>
<protein>
    <recommendedName>
        <fullName evidence="8">Poly [ADP-ribose] polymerase</fullName>
        <shortName evidence="8">PARP</shortName>
        <ecNumber evidence="8">2.4.2.-</ecNumber>
    </recommendedName>
</protein>
<dbReference type="PROSITE" id="PS51977">
    <property type="entry name" value="WGR"/>
    <property type="match status" value="1"/>
</dbReference>
<feature type="domain" description="WGR" evidence="12">
    <location>
        <begin position="239"/>
        <end position="329"/>
    </location>
</feature>
<dbReference type="GeneID" id="14925262"/>
<keyword evidence="14" id="KW-1185">Reference proteome</keyword>
<name>L8HG62_ACACF</name>
<feature type="region of interest" description="Disordered" evidence="9">
    <location>
        <begin position="339"/>
        <end position="362"/>
    </location>
</feature>
<dbReference type="Proteomes" id="UP000011083">
    <property type="component" value="Unassembled WGS sequence"/>
</dbReference>
<reference evidence="13 14" key="1">
    <citation type="journal article" date="2013" name="Genome Biol.">
        <title>Genome of Acanthamoeba castellanii highlights extensive lateral gene transfer and early evolution of tyrosine kinase signaling.</title>
        <authorList>
            <person name="Clarke M."/>
            <person name="Lohan A.J."/>
            <person name="Liu B."/>
            <person name="Lagkouvardos I."/>
            <person name="Roy S."/>
            <person name="Zafar N."/>
            <person name="Bertelli C."/>
            <person name="Schilde C."/>
            <person name="Kianianmomeni A."/>
            <person name="Burglin T.R."/>
            <person name="Frech C."/>
            <person name="Turcotte B."/>
            <person name="Kopec K.O."/>
            <person name="Synnott J.M."/>
            <person name="Choo C."/>
            <person name="Paponov I."/>
            <person name="Finkler A."/>
            <person name="Soon Heng Tan C."/>
            <person name="Hutchins A.P."/>
            <person name="Weinmeier T."/>
            <person name="Rattei T."/>
            <person name="Chu J.S."/>
            <person name="Gimenez G."/>
            <person name="Irimia M."/>
            <person name="Rigden D.J."/>
            <person name="Fitzpatrick D.A."/>
            <person name="Lorenzo-Morales J."/>
            <person name="Bateman A."/>
            <person name="Chiu C.H."/>
            <person name="Tang P."/>
            <person name="Hegemann P."/>
            <person name="Fromm H."/>
            <person name="Raoult D."/>
            <person name="Greub G."/>
            <person name="Miranda-Saavedra D."/>
            <person name="Chen N."/>
            <person name="Nash P."/>
            <person name="Ginger M.L."/>
            <person name="Horn M."/>
            <person name="Schaap P."/>
            <person name="Caler L."/>
            <person name="Loftus B."/>
        </authorList>
    </citation>
    <scope>NUCLEOTIDE SEQUENCE [LARGE SCALE GENOMIC DNA]</scope>
    <source>
        <strain evidence="13 14">Neff</strain>
    </source>
</reference>
<dbReference type="Gene3D" id="3.90.228.10">
    <property type="match status" value="1"/>
</dbReference>